<dbReference type="InterPro" id="IPR036236">
    <property type="entry name" value="Znf_C2H2_sf"/>
</dbReference>
<feature type="domain" description="C2H2-type" evidence="18">
    <location>
        <begin position="1199"/>
        <end position="1226"/>
    </location>
</feature>
<dbReference type="GO" id="GO:0006635">
    <property type="term" value="P:fatty acid beta-oxidation"/>
    <property type="evidence" value="ECO:0007669"/>
    <property type="project" value="TreeGrafter"/>
</dbReference>
<dbReference type="InterPro" id="IPR003593">
    <property type="entry name" value="AAA+_ATPase"/>
</dbReference>
<dbReference type="InterPro" id="IPR003439">
    <property type="entry name" value="ABC_transporter-like_ATP-bd"/>
</dbReference>
<feature type="transmembrane region" description="Helical" evidence="17">
    <location>
        <begin position="157"/>
        <end position="177"/>
    </location>
</feature>
<keyword evidence="6" id="KW-0677">Repeat</keyword>
<dbReference type="PROSITE" id="PS50157">
    <property type="entry name" value="ZINC_FINGER_C2H2_2"/>
    <property type="match status" value="5"/>
</dbReference>
<evidence type="ECO:0000313" key="21">
    <source>
        <dbReference type="EMBL" id="KOC65072.1"/>
    </source>
</evidence>
<dbReference type="PROSITE" id="PS00028">
    <property type="entry name" value="ZINC_FINGER_C2H2_1"/>
    <property type="match status" value="5"/>
</dbReference>
<dbReference type="Proteomes" id="UP000053825">
    <property type="component" value="Unassembled WGS sequence"/>
</dbReference>
<dbReference type="CDD" id="cd03223">
    <property type="entry name" value="ABCD_peroxisomal_ALDP"/>
    <property type="match status" value="1"/>
</dbReference>
<dbReference type="GO" id="GO:0005524">
    <property type="term" value="F:ATP binding"/>
    <property type="evidence" value="ECO:0007669"/>
    <property type="project" value="UniProtKB-KW"/>
</dbReference>
<dbReference type="InterPro" id="IPR036640">
    <property type="entry name" value="ABC1_TM_sf"/>
</dbReference>
<keyword evidence="8 15" id="KW-0863">Zinc-finger</keyword>
<feature type="domain" description="ABC transmembrane type-1" evidence="20">
    <location>
        <begin position="120"/>
        <end position="358"/>
    </location>
</feature>
<evidence type="ECO:0000256" key="8">
    <source>
        <dbReference type="ARBA" id="ARBA00022771"/>
    </source>
</evidence>
<feature type="region of interest" description="Disordered" evidence="16">
    <location>
        <begin position="1031"/>
        <end position="1062"/>
    </location>
</feature>
<dbReference type="STRING" id="597456.A0A0L7R2H0"/>
<feature type="region of interest" description="Disordered" evidence="16">
    <location>
        <begin position="56"/>
        <end position="85"/>
    </location>
</feature>
<evidence type="ECO:0000259" key="18">
    <source>
        <dbReference type="PROSITE" id="PS50157"/>
    </source>
</evidence>
<evidence type="ECO:0000256" key="4">
    <source>
        <dbReference type="ARBA" id="ARBA00022692"/>
    </source>
</evidence>
<dbReference type="GO" id="GO:0015910">
    <property type="term" value="P:long-chain fatty acid import into peroxisome"/>
    <property type="evidence" value="ECO:0007669"/>
    <property type="project" value="TreeGrafter"/>
</dbReference>
<dbReference type="InterPro" id="IPR027417">
    <property type="entry name" value="P-loop_NTPase"/>
</dbReference>
<dbReference type="PANTHER" id="PTHR11384">
    <property type="entry name" value="ATP-BINDING CASSETTE, SUB-FAMILY D MEMBER"/>
    <property type="match status" value="1"/>
</dbReference>
<dbReference type="SMART" id="SM00382">
    <property type="entry name" value="AAA"/>
    <property type="match status" value="1"/>
</dbReference>
<dbReference type="GO" id="GO:0005778">
    <property type="term" value="C:peroxisomal membrane"/>
    <property type="evidence" value="ECO:0007669"/>
    <property type="project" value="TreeGrafter"/>
</dbReference>
<keyword evidence="14" id="KW-0539">Nucleus</keyword>
<accession>A0A0L7R2H0</accession>
<dbReference type="SUPFAM" id="SSF57667">
    <property type="entry name" value="beta-beta-alpha zinc fingers"/>
    <property type="match status" value="3"/>
</dbReference>
<feature type="transmembrane region" description="Helical" evidence="17">
    <location>
        <begin position="357"/>
        <end position="376"/>
    </location>
</feature>
<dbReference type="Gene3D" id="3.40.50.300">
    <property type="entry name" value="P-loop containing nucleotide triphosphate hydrolases"/>
    <property type="match status" value="1"/>
</dbReference>
<keyword evidence="7" id="KW-0547">Nucleotide-binding</keyword>
<name>A0A0L7R2H0_9HYME</name>
<dbReference type="AlphaFoldDB" id="A0A0L7R2H0"/>
<feature type="domain" description="ABC transporter" evidence="19">
    <location>
        <begin position="494"/>
        <end position="727"/>
    </location>
</feature>
<proteinExistence type="inferred from homology"/>
<evidence type="ECO:0000256" key="13">
    <source>
        <dbReference type="ARBA" id="ARBA00023136"/>
    </source>
</evidence>
<evidence type="ECO:0000256" key="6">
    <source>
        <dbReference type="ARBA" id="ARBA00022737"/>
    </source>
</evidence>
<dbReference type="GO" id="GO:0005634">
    <property type="term" value="C:nucleus"/>
    <property type="evidence" value="ECO:0007669"/>
    <property type="project" value="UniProtKB-SubCell"/>
</dbReference>
<comment type="subcellular location">
    <subcellularLocation>
        <location evidence="1">Nucleus</location>
    </subcellularLocation>
</comment>
<feature type="domain" description="C2H2-type" evidence="18">
    <location>
        <begin position="1115"/>
        <end position="1142"/>
    </location>
</feature>
<dbReference type="PROSITE" id="PS50893">
    <property type="entry name" value="ABC_TRANSPORTER_2"/>
    <property type="match status" value="1"/>
</dbReference>
<keyword evidence="9" id="KW-0862">Zinc</keyword>
<evidence type="ECO:0000256" key="7">
    <source>
        <dbReference type="ARBA" id="ARBA00022741"/>
    </source>
</evidence>
<keyword evidence="3" id="KW-0813">Transport</keyword>
<dbReference type="InterPro" id="IPR011527">
    <property type="entry name" value="ABC1_TM_dom"/>
</dbReference>
<keyword evidence="10 21" id="KW-0067">ATP-binding</keyword>
<dbReference type="Gene3D" id="1.20.1560.10">
    <property type="entry name" value="ABC transporter type 1, transmembrane domain"/>
    <property type="match status" value="1"/>
</dbReference>
<keyword evidence="13 17" id="KW-0472">Membrane</keyword>
<evidence type="ECO:0000256" key="12">
    <source>
        <dbReference type="ARBA" id="ARBA00023125"/>
    </source>
</evidence>
<feature type="domain" description="C2H2-type" evidence="18">
    <location>
        <begin position="1087"/>
        <end position="1114"/>
    </location>
</feature>
<sequence length="1226" mass="135092">MSSVFSKLIDKTSAKYGLKQEYLVHGVAGVAATLYLLKLSYPLVIYGVKQYQKRKKETENNVQPSKKYRQKKNAVDNKSKDNAGKPNVGLDREFIKQLIELLRIMVPGWKTRETGLLTCATLTLLARTFLSVYVATLEGQIVKRIVLKDVKGFTWMLARWFAIALPATFVNSAIRYLEGQLALSFRGRLVQHAYKMYLSQQTYYRVAALDSRLGGAEQRLTDDLSALASSVAHLYSSLTKPLLDCALVGIALISFSANMGAGRLQGPLLAIVVIILTGQILRLASPKFGQLVADEASRRGRLREAHARISAHAEEIAFYGGHSTEHRYLSTAYKSLISNLKRTLAVKFWYVILEQLLMKYVWSGTGLLVIAMPLLYTKGISERSHRNDDDGGVSERTRYLTTSKNLLSSGADAVERLMSSYKELVALAGYAARVSEMFDVFKDAALCKYRRNIVNSSMKIANGTTNYDLDKIIELKDGTPMIKGIIRESTDGSISLIDVPIITPNCEVIVPRLTIHIQPGDHILITGPNGCGKSSLFRIISGLWPVYGGTLIRPADDCITRGGRPALFYIPQKPYMTVGCLRDQIIYPAESQTEDCCDEDLLKLLEEVDLRGLAERETEGLDAFGDWDSTLSGGEKQRLAMTRLFYHKPQYALLDECTSAVSLEAEGVIYETAKRKGITLLTITHRVASLAKYHKLLLRFDGEGGWTFGPLDAESITHLTSQACEENDQHEVKGGRYQMLHGDQRGWTTSLQRGSNPSVYFAERRGKGVSLRAAATRNFAEMEFLQNHHTVNTSEPPYTLGTGSVGSIEATIPSGLCTGPLGVLSSEDTLTDNQNEETLGALQGTLRLQDLQNSPEDIGGDHNQQIQNSGQNQVVSEFGASFWVDDMAGFPLPPLDLDPLPPGLFSPCSGTYNWGCTRGECAPRTSNANGEGVADVLLSLKHAVVHPGSPTGGYYSTGGSSHHYSQDYTQNLGPPVPPTHYASTPAMSVNVSMNMTMNMNMHSGYEQSYSSAWGVEPLLSPAQQYNPVEQQTRVNQPPANSLIGTSTHPHSHPPAHSHSRLQLSSEHALCIGATGNPVTPDDNGRPNLCRICGKSYARPSTLKTHLRTHSGEKPFRCHACSKAFSQAANLTAHARTHSGEKPFRCPVCDRRFSQSSSVTTHMRTHSGERPYRCRFCKKAFSDSSTLTKHLRIHSGEKPYQCKLCLLRFSQSGNLNRHMRVHGGSLT</sequence>
<feature type="domain" description="C2H2-type" evidence="18">
    <location>
        <begin position="1171"/>
        <end position="1198"/>
    </location>
</feature>
<feature type="compositionally biased region" description="Basic residues" evidence="16">
    <location>
        <begin position="1049"/>
        <end position="1059"/>
    </location>
</feature>
<dbReference type="InterPro" id="IPR050835">
    <property type="entry name" value="ABC_transporter_sub-D"/>
</dbReference>
<gene>
    <name evidence="21" type="ORF">WH47_04662</name>
</gene>
<feature type="transmembrane region" description="Helical" evidence="17">
    <location>
        <begin position="115"/>
        <end position="137"/>
    </location>
</feature>
<evidence type="ECO:0000313" key="22">
    <source>
        <dbReference type="Proteomes" id="UP000053825"/>
    </source>
</evidence>
<dbReference type="PANTHER" id="PTHR11384:SF67">
    <property type="entry name" value="ATP-BINDING CASSETTE SUB-FAMILY D MEMBER 1"/>
    <property type="match status" value="1"/>
</dbReference>
<keyword evidence="5" id="KW-0479">Metal-binding</keyword>
<evidence type="ECO:0000256" key="16">
    <source>
        <dbReference type="SAM" id="MobiDB-lite"/>
    </source>
</evidence>
<evidence type="ECO:0000256" key="5">
    <source>
        <dbReference type="ARBA" id="ARBA00022723"/>
    </source>
</evidence>
<dbReference type="GO" id="GO:0008270">
    <property type="term" value="F:zinc ion binding"/>
    <property type="evidence" value="ECO:0007669"/>
    <property type="project" value="UniProtKB-KW"/>
</dbReference>
<protein>
    <submittedName>
        <fullName evidence="21">ATP-binding cassette sub-family D member 1</fullName>
    </submittedName>
</protein>
<evidence type="ECO:0000256" key="11">
    <source>
        <dbReference type="ARBA" id="ARBA00022989"/>
    </source>
</evidence>
<dbReference type="SUPFAM" id="SSF52540">
    <property type="entry name" value="P-loop containing nucleoside triphosphate hydrolases"/>
    <property type="match status" value="1"/>
</dbReference>
<evidence type="ECO:0000256" key="14">
    <source>
        <dbReference type="ARBA" id="ARBA00023242"/>
    </source>
</evidence>
<dbReference type="EMBL" id="KQ414666">
    <property type="protein sequence ID" value="KOC65072.1"/>
    <property type="molecule type" value="Genomic_DNA"/>
</dbReference>
<dbReference type="GO" id="GO:0140359">
    <property type="term" value="F:ABC-type transporter activity"/>
    <property type="evidence" value="ECO:0007669"/>
    <property type="project" value="InterPro"/>
</dbReference>
<dbReference type="SMART" id="SM00355">
    <property type="entry name" value="ZnF_C2H2"/>
    <property type="match status" value="5"/>
</dbReference>
<dbReference type="GO" id="GO:0005324">
    <property type="term" value="F:long-chain fatty acid transmembrane transporter activity"/>
    <property type="evidence" value="ECO:0007669"/>
    <property type="project" value="TreeGrafter"/>
</dbReference>
<evidence type="ECO:0000259" key="19">
    <source>
        <dbReference type="PROSITE" id="PS50893"/>
    </source>
</evidence>
<evidence type="ECO:0000256" key="17">
    <source>
        <dbReference type="SAM" id="Phobius"/>
    </source>
</evidence>
<evidence type="ECO:0000256" key="2">
    <source>
        <dbReference type="ARBA" id="ARBA00008575"/>
    </source>
</evidence>
<dbReference type="SUPFAM" id="SSF90123">
    <property type="entry name" value="ABC transporter transmembrane region"/>
    <property type="match status" value="1"/>
</dbReference>
<dbReference type="Pfam" id="PF00096">
    <property type="entry name" value="zf-C2H2"/>
    <property type="match status" value="5"/>
</dbReference>
<evidence type="ECO:0000256" key="1">
    <source>
        <dbReference type="ARBA" id="ARBA00004123"/>
    </source>
</evidence>
<keyword evidence="4 17" id="KW-0812">Transmembrane</keyword>
<dbReference type="PROSITE" id="PS50929">
    <property type="entry name" value="ABC_TM1F"/>
    <property type="match status" value="1"/>
</dbReference>
<evidence type="ECO:0000259" key="20">
    <source>
        <dbReference type="PROSITE" id="PS50929"/>
    </source>
</evidence>
<keyword evidence="11 17" id="KW-1133">Transmembrane helix</keyword>
<dbReference type="InterPro" id="IPR013087">
    <property type="entry name" value="Znf_C2H2_type"/>
</dbReference>
<feature type="compositionally biased region" description="Polar residues" evidence="16">
    <location>
        <begin position="1031"/>
        <end position="1047"/>
    </location>
</feature>
<dbReference type="FunFam" id="3.30.160.60:FF:002343">
    <property type="entry name" value="Zinc finger protein 33A"/>
    <property type="match status" value="1"/>
</dbReference>
<dbReference type="GO" id="GO:0003677">
    <property type="term" value="F:DNA binding"/>
    <property type="evidence" value="ECO:0007669"/>
    <property type="project" value="UniProtKB-KW"/>
</dbReference>
<dbReference type="Gene3D" id="3.30.160.60">
    <property type="entry name" value="Classic Zinc Finger"/>
    <property type="match status" value="5"/>
</dbReference>
<feature type="domain" description="C2H2-type" evidence="18">
    <location>
        <begin position="1143"/>
        <end position="1170"/>
    </location>
</feature>
<dbReference type="FunFam" id="3.30.160.60:FF:000875">
    <property type="entry name" value="zinc finger protein 236 isoform X7"/>
    <property type="match status" value="1"/>
</dbReference>
<dbReference type="Pfam" id="PF00005">
    <property type="entry name" value="ABC_tran"/>
    <property type="match status" value="1"/>
</dbReference>
<dbReference type="GO" id="GO:0016887">
    <property type="term" value="F:ATP hydrolysis activity"/>
    <property type="evidence" value="ECO:0007669"/>
    <property type="project" value="InterPro"/>
</dbReference>
<comment type="similarity">
    <text evidence="2">Belongs to the ABC transporter superfamily. ABCD family. Peroxisomal fatty acyl CoA transporter (TC 3.A.1.203) subfamily.</text>
</comment>
<dbReference type="GO" id="GO:0007031">
    <property type="term" value="P:peroxisome organization"/>
    <property type="evidence" value="ECO:0007669"/>
    <property type="project" value="TreeGrafter"/>
</dbReference>
<reference evidence="21 22" key="1">
    <citation type="submission" date="2015-07" db="EMBL/GenBank/DDBJ databases">
        <title>The genome of Habropoda laboriosa.</title>
        <authorList>
            <person name="Pan H."/>
            <person name="Kapheim K."/>
        </authorList>
    </citation>
    <scope>NUCLEOTIDE SEQUENCE [LARGE SCALE GENOMIC DNA]</scope>
    <source>
        <strain evidence="21">0110345459</strain>
    </source>
</reference>
<evidence type="ECO:0000256" key="10">
    <source>
        <dbReference type="ARBA" id="ARBA00022840"/>
    </source>
</evidence>
<dbReference type="OrthoDB" id="8113227at2759"/>
<organism evidence="21 22">
    <name type="scientific">Habropoda laboriosa</name>
    <dbReference type="NCBI Taxonomy" id="597456"/>
    <lineage>
        <taxon>Eukaryota</taxon>
        <taxon>Metazoa</taxon>
        <taxon>Ecdysozoa</taxon>
        <taxon>Arthropoda</taxon>
        <taxon>Hexapoda</taxon>
        <taxon>Insecta</taxon>
        <taxon>Pterygota</taxon>
        <taxon>Neoptera</taxon>
        <taxon>Endopterygota</taxon>
        <taxon>Hymenoptera</taxon>
        <taxon>Apocrita</taxon>
        <taxon>Aculeata</taxon>
        <taxon>Apoidea</taxon>
        <taxon>Anthophila</taxon>
        <taxon>Apidae</taxon>
        <taxon>Habropoda</taxon>
    </lineage>
</organism>
<dbReference type="FunFam" id="3.30.160.60:FF:000538">
    <property type="entry name" value="zinc finger protein 853"/>
    <property type="match status" value="1"/>
</dbReference>
<dbReference type="GO" id="GO:0006355">
    <property type="term" value="P:regulation of DNA-templated transcription"/>
    <property type="evidence" value="ECO:0007669"/>
    <property type="project" value="UniProtKB-ARBA"/>
</dbReference>
<feature type="compositionally biased region" description="Basic and acidic residues" evidence="16">
    <location>
        <begin position="73"/>
        <end position="83"/>
    </location>
</feature>
<keyword evidence="22" id="KW-1185">Reference proteome</keyword>
<dbReference type="FunFam" id="3.30.160.60:FF:001159">
    <property type="entry name" value="Protein glass"/>
    <property type="match status" value="1"/>
</dbReference>
<keyword evidence="12" id="KW-0238">DNA-binding</keyword>
<evidence type="ECO:0000256" key="3">
    <source>
        <dbReference type="ARBA" id="ARBA00022448"/>
    </source>
</evidence>
<dbReference type="Pfam" id="PF06472">
    <property type="entry name" value="ABC_membrane_2"/>
    <property type="match status" value="1"/>
</dbReference>
<feature type="transmembrane region" description="Helical" evidence="17">
    <location>
        <begin position="22"/>
        <end position="46"/>
    </location>
</feature>
<dbReference type="GO" id="GO:0042760">
    <property type="term" value="P:very long-chain fatty acid catabolic process"/>
    <property type="evidence" value="ECO:0007669"/>
    <property type="project" value="TreeGrafter"/>
</dbReference>
<evidence type="ECO:0000256" key="9">
    <source>
        <dbReference type="ARBA" id="ARBA00022833"/>
    </source>
</evidence>
<evidence type="ECO:0000256" key="15">
    <source>
        <dbReference type="PROSITE-ProRule" id="PRU00042"/>
    </source>
</evidence>